<organism evidence="1 2">
    <name type="scientific">Paenibacillus hexagrammi</name>
    <dbReference type="NCBI Taxonomy" id="2908839"/>
    <lineage>
        <taxon>Bacteria</taxon>
        <taxon>Bacillati</taxon>
        <taxon>Bacillota</taxon>
        <taxon>Bacilli</taxon>
        <taxon>Bacillales</taxon>
        <taxon>Paenibacillaceae</taxon>
        <taxon>Paenibacillus</taxon>
    </lineage>
</organism>
<dbReference type="RefSeq" id="WP_235119983.1">
    <property type="nucleotide sequence ID" value="NZ_CP090978.1"/>
</dbReference>
<sequence length="99" mass="11095">MKSTFTKMFTLNTLFSKLLVVSLCCMIVPMLASSLYSIMSTTNNLKERGREELIAAAKDKQILLEASLTNLVNEAQSVADDLYLADYIKELETKKKLTP</sequence>
<gene>
    <name evidence="1" type="ORF">L0M14_29700</name>
</gene>
<reference evidence="1 2" key="1">
    <citation type="journal article" date="2024" name="Int. J. Syst. Evol. Microbiol.">
        <title>Paenibacillus hexagrammi sp. nov., a novel bacterium isolated from the gut content of Hexagrammos agrammus.</title>
        <authorList>
            <person name="Jung H.K."/>
            <person name="Kim D.G."/>
            <person name="Zin H."/>
            <person name="Park J."/>
            <person name="Jung H."/>
            <person name="Kim Y.O."/>
            <person name="Kong H.J."/>
            <person name="Kim J.W."/>
            <person name="Kim Y.S."/>
        </authorList>
    </citation>
    <scope>NUCLEOTIDE SEQUENCE [LARGE SCALE GENOMIC DNA]</scope>
    <source>
        <strain evidence="1 2">YPD9-1</strain>
    </source>
</reference>
<keyword evidence="2" id="KW-1185">Reference proteome</keyword>
<evidence type="ECO:0008006" key="3">
    <source>
        <dbReference type="Google" id="ProtNLM"/>
    </source>
</evidence>
<proteinExistence type="predicted"/>
<dbReference type="Proteomes" id="UP001649230">
    <property type="component" value="Chromosome"/>
</dbReference>
<dbReference type="EMBL" id="CP090978">
    <property type="protein sequence ID" value="UJF33609.1"/>
    <property type="molecule type" value="Genomic_DNA"/>
</dbReference>
<evidence type="ECO:0000313" key="2">
    <source>
        <dbReference type="Proteomes" id="UP001649230"/>
    </source>
</evidence>
<protein>
    <recommendedName>
        <fullName evidence="3">Methyl-accepting chemotaxis protein</fullName>
    </recommendedName>
</protein>
<accession>A0ABY3SK42</accession>
<name>A0ABY3SK42_9BACL</name>
<evidence type="ECO:0000313" key="1">
    <source>
        <dbReference type="EMBL" id="UJF33609.1"/>
    </source>
</evidence>